<protein>
    <recommendedName>
        <fullName evidence="4">Lipoprotein associated domain</fullName>
    </recommendedName>
</protein>
<proteinExistence type="predicted"/>
<name>A0ABX4H646_9BACT</name>
<dbReference type="RefSeq" id="WP_084232379.1">
    <property type="nucleotide sequence ID" value="NZ_FWXE01000007.1"/>
</dbReference>
<comment type="caution">
    <text evidence="2">The sequence shown here is derived from an EMBL/GenBank/DDBJ whole genome shotgun (WGS) entry which is preliminary data.</text>
</comment>
<feature type="signal peptide" evidence="1">
    <location>
        <begin position="1"/>
        <end position="25"/>
    </location>
</feature>
<dbReference type="PROSITE" id="PS51257">
    <property type="entry name" value="PROKAR_LIPOPROTEIN"/>
    <property type="match status" value="1"/>
</dbReference>
<organism evidence="2 3">
    <name type="scientific">Mycoplasmopsis agassizii</name>
    <dbReference type="NCBI Taxonomy" id="33922"/>
    <lineage>
        <taxon>Bacteria</taxon>
        <taxon>Bacillati</taxon>
        <taxon>Mycoplasmatota</taxon>
        <taxon>Mycoplasmoidales</taxon>
        <taxon>Metamycoplasmataceae</taxon>
        <taxon>Mycoplasmopsis</taxon>
    </lineage>
</organism>
<gene>
    <name evidence="2" type="ORF">CJF60_01665</name>
</gene>
<sequence>MKIRKSKVILPFIATIATTSILAVAISCNNNGRSDSEEVRKARLETVNQSLELATTVVNSVSDLKLANNVDALRLRNQLLTLPASTRMFLALFDEESKTKLEPAFKNVTFNGIESANQVEILKEDNSSIKFTFSLKGQYLGESATTSASLTLDNLTPYTSNETIKNKQLSEISQRFTNLEFSAKNRIATVEFIKEVNSVLIINKVVFSEFLDTQDKQRFLDNIGDAKISLINSMTVNKQNSSLLDVSLIIDLQGASHSQEINFKISNLITEEEFLKNQAINVLTKIEENLNQHDYVVNDSQLTREAFKTALEKQFSKQILESYLETTSIKNLNTNLSNAIIGSLVSATLSTTDNKVVTLKFNLTTTYESKDYTKEILVNISGFKW</sequence>
<evidence type="ECO:0008006" key="4">
    <source>
        <dbReference type="Google" id="ProtNLM"/>
    </source>
</evidence>
<keyword evidence="1" id="KW-0732">Signal</keyword>
<evidence type="ECO:0000313" key="2">
    <source>
        <dbReference type="EMBL" id="PAF55379.1"/>
    </source>
</evidence>
<accession>A0ABX4H646</accession>
<dbReference type="EMBL" id="NQMN01000001">
    <property type="protein sequence ID" value="PAF55379.1"/>
    <property type="molecule type" value="Genomic_DNA"/>
</dbReference>
<feature type="chain" id="PRO_5045461834" description="Lipoprotein associated domain" evidence="1">
    <location>
        <begin position="26"/>
        <end position="385"/>
    </location>
</feature>
<keyword evidence="3" id="KW-1185">Reference proteome</keyword>
<reference evidence="2" key="1">
    <citation type="submission" date="2017-08" db="EMBL/GenBank/DDBJ databases">
        <authorList>
            <person name="Alvarez-Ponce D."/>
            <person name="Weitzman C.L."/>
            <person name="Tillett R.L."/>
            <person name="Sandmeier F.C."/>
            <person name="Tracy C.R."/>
        </authorList>
    </citation>
    <scope>NUCLEOTIDE SEQUENCE [LARGE SCALE GENOMIC DNA]</scope>
    <source>
        <strain evidence="2">PS6</strain>
    </source>
</reference>
<evidence type="ECO:0000256" key="1">
    <source>
        <dbReference type="SAM" id="SignalP"/>
    </source>
</evidence>
<dbReference type="Proteomes" id="UP000217033">
    <property type="component" value="Unassembled WGS sequence"/>
</dbReference>
<evidence type="ECO:0000313" key="3">
    <source>
        <dbReference type="Proteomes" id="UP000217033"/>
    </source>
</evidence>